<evidence type="ECO:0000313" key="1">
    <source>
        <dbReference type="EMBL" id="KAK8786407.1"/>
    </source>
</evidence>
<reference evidence="1 2" key="1">
    <citation type="journal article" date="2023" name="Arcadia Sci">
        <title>De novo assembly of a long-read Amblyomma americanum tick genome.</title>
        <authorList>
            <person name="Chou S."/>
            <person name="Poskanzer K.E."/>
            <person name="Rollins M."/>
            <person name="Thuy-Boun P.S."/>
        </authorList>
    </citation>
    <scope>NUCLEOTIDE SEQUENCE [LARGE SCALE GENOMIC DNA]</scope>
    <source>
        <strain evidence="1">F_SG_1</strain>
        <tissue evidence="1">Salivary glands</tissue>
    </source>
</reference>
<comment type="caution">
    <text evidence="1">The sequence shown here is derived from an EMBL/GenBank/DDBJ whole genome shotgun (WGS) entry which is preliminary data.</text>
</comment>
<sequence length="188" mass="21632">MYDLIKLFFFPYLELSRTYGTRGSSGTAGRRVCQNRQPGDWLCGVYQSSDGPRVSLQQPSRVRCNESHMDLLFPLRVERPRIVYDVRHAIREWPLRGEVHISMDLIELDIGLLASKKKEQSRPLVTHLDISKLDGFGMTFHRMGVLGAMLNLAVETAHSVYGQPLEDFFEILLWRALQRYADNNPLPI</sequence>
<accession>A0AAQ4FGF8</accession>
<name>A0AAQ4FGF8_AMBAM</name>
<gene>
    <name evidence="1" type="ORF">V5799_023812</name>
</gene>
<keyword evidence="2" id="KW-1185">Reference proteome</keyword>
<protein>
    <submittedName>
        <fullName evidence="1">Uncharacterized protein</fullName>
    </submittedName>
</protein>
<dbReference type="Proteomes" id="UP001321473">
    <property type="component" value="Unassembled WGS sequence"/>
</dbReference>
<evidence type="ECO:0000313" key="2">
    <source>
        <dbReference type="Proteomes" id="UP001321473"/>
    </source>
</evidence>
<proteinExistence type="predicted"/>
<dbReference type="EMBL" id="JARKHS020002766">
    <property type="protein sequence ID" value="KAK8786407.1"/>
    <property type="molecule type" value="Genomic_DNA"/>
</dbReference>
<organism evidence="1 2">
    <name type="scientific">Amblyomma americanum</name>
    <name type="common">Lone star tick</name>
    <dbReference type="NCBI Taxonomy" id="6943"/>
    <lineage>
        <taxon>Eukaryota</taxon>
        <taxon>Metazoa</taxon>
        <taxon>Ecdysozoa</taxon>
        <taxon>Arthropoda</taxon>
        <taxon>Chelicerata</taxon>
        <taxon>Arachnida</taxon>
        <taxon>Acari</taxon>
        <taxon>Parasitiformes</taxon>
        <taxon>Ixodida</taxon>
        <taxon>Ixodoidea</taxon>
        <taxon>Ixodidae</taxon>
        <taxon>Amblyomminae</taxon>
        <taxon>Amblyomma</taxon>
    </lineage>
</organism>
<dbReference type="AlphaFoldDB" id="A0AAQ4FGF8"/>